<protein>
    <submittedName>
        <fullName evidence="1">Uncharacterized protein</fullName>
    </submittedName>
</protein>
<proteinExistence type="predicted"/>
<evidence type="ECO:0000313" key="2">
    <source>
        <dbReference type="Proteomes" id="UP000326678"/>
    </source>
</evidence>
<reference evidence="1 2" key="1">
    <citation type="submission" date="2019-10" db="EMBL/GenBank/DDBJ databases">
        <title>Genomic and transcriptomic insights into the perfect genentic adaptation of a filamentous nitrogen-fixing cyanobacterium to rice fields.</title>
        <authorList>
            <person name="Chen Z."/>
        </authorList>
    </citation>
    <scope>NUCLEOTIDE SEQUENCE [LARGE SCALE GENOMIC DNA]</scope>
    <source>
        <strain evidence="1">CCNUC1</strain>
    </source>
</reference>
<dbReference type="Proteomes" id="UP000326678">
    <property type="component" value="Chromosome Gxm2"/>
</dbReference>
<accession>A0A5P8WBZ8</accession>
<gene>
    <name evidence="1" type="ORF">GXM_07210</name>
</gene>
<dbReference type="KEGG" id="nsh:GXM_07210"/>
<evidence type="ECO:0000313" key="1">
    <source>
        <dbReference type="EMBL" id="QFS49716.1"/>
    </source>
</evidence>
<keyword evidence="2" id="KW-1185">Reference proteome</keyword>
<dbReference type="EMBL" id="CP045227">
    <property type="protein sequence ID" value="QFS49716.1"/>
    <property type="molecule type" value="Genomic_DNA"/>
</dbReference>
<dbReference type="AlphaFoldDB" id="A0A5P8WBZ8"/>
<name>A0A5P8WBZ8_9NOSO</name>
<organism evidence="1 2">
    <name type="scientific">Nostoc sphaeroides CCNUC1</name>
    <dbReference type="NCBI Taxonomy" id="2653204"/>
    <lineage>
        <taxon>Bacteria</taxon>
        <taxon>Bacillati</taxon>
        <taxon>Cyanobacteriota</taxon>
        <taxon>Cyanophyceae</taxon>
        <taxon>Nostocales</taxon>
        <taxon>Nostocaceae</taxon>
        <taxon>Nostoc</taxon>
    </lineage>
</organism>
<sequence>MWRLAVGRTDQRCPNLAAISALPAFLTSGAIAMSKPLSGLDFEHFRHCTNHNSM</sequence>